<feature type="transmembrane region" description="Helical" evidence="1">
    <location>
        <begin position="46"/>
        <end position="70"/>
    </location>
</feature>
<name>A0A1C3H3V8_9GAMM</name>
<dbReference type="AlphaFoldDB" id="A0A1C3H3V8"/>
<evidence type="ECO:0000313" key="2">
    <source>
        <dbReference type="EMBL" id="SAM62297.1"/>
    </source>
</evidence>
<dbReference type="RefSeq" id="WP_079540155.1">
    <property type="nucleotide sequence ID" value="NZ_FKLO01000038.1"/>
</dbReference>
<keyword evidence="1" id="KW-0472">Membrane</keyword>
<organism evidence="2 3">
    <name type="scientific">Cardiobacterium hominis</name>
    <dbReference type="NCBI Taxonomy" id="2718"/>
    <lineage>
        <taxon>Bacteria</taxon>
        <taxon>Pseudomonadati</taxon>
        <taxon>Pseudomonadota</taxon>
        <taxon>Gammaproteobacteria</taxon>
        <taxon>Cardiobacteriales</taxon>
        <taxon>Cardiobacteriaceae</taxon>
        <taxon>Cardiobacterium</taxon>
    </lineage>
</organism>
<evidence type="ECO:0000256" key="1">
    <source>
        <dbReference type="SAM" id="Phobius"/>
    </source>
</evidence>
<feature type="transmembrane region" description="Helical" evidence="1">
    <location>
        <begin position="90"/>
        <end position="109"/>
    </location>
</feature>
<protein>
    <submittedName>
        <fullName evidence="2">Uncharacterized protein</fullName>
    </submittedName>
</protein>
<proteinExistence type="predicted"/>
<keyword evidence="1" id="KW-1133">Transmembrane helix</keyword>
<dbReference type="InterPro" id="IPR045644">
    <property type="entry name" value="DUF6404"/>
</dbReference>
<sequence>MQLSSYPAIIAQVLPRLQALKLPRRYQSTLLHRFLWRRGMALPPPILAGFLTNFVIFALRDGFIAALMLFILRVSYNYMDGFTPLLFLRIWMYFGAFLGFLQALSYRGLRIRFVLPTWREVKQGKEIPATLKQPPRKEHILPLWLRLSLGFACWLLLSSVIFPFSAPKRDTLNTFFSVCILEDARPILVRLASPEQWQDKPLCRDSLYFEDHEGIRRIYVERNNDTFYVQEFFDSPSDPQEFSYRIDDSTQPPTITPLWWRRNAMVSKMSAALFAIPFAVMLYRILRRIIIRRFYRKPEDTMTIQSES</sequence>
<accession>A0A1C3H3V8</accession>
<dbReference type="Pfam" id="PF19942">
    <property type="entry name" value="DUF6404"/>
    <property type="match status" value="1"/>
</dbReference>
<keyword evidence="1" id="KW-0812">Transmembrane</keyword>
<dbReference type="EMBL" id="FKLO01000038">
    <property type="protein sequence ID" value="SAM62297.1"/>
    <property type="molecule type" value="Genomic_DNA"/>
</dbReference>
<feature type="transmembrane region" description="Helical" evidence="1">
    <location>
        <begin position="143"/>
        <end position="166"/>
    </location>
</feature>
<evidence type="ECO:0000313" key="3">
    <source>
        <dbReference type="Proteomes" id="UP000190837"/>
    </source>
</evidence>
<feature type="transmembrane region" description="Helical" evidence="1">
    <location>
        <begin position="269"/>
        <end position="286"/>
    </location>
</feature>
<reference evidence="3" key="1">
    <citation type="submission" date="2016-04" db="EMBL/GenBank/DDBJ databases">
        <authorList>
            <person name="Tagini F."/>
        </authorList>
    </citation>
    <scope>NUCLEOTIDE SEQUENCE [LARGE SCALE GENOMIC DNA]</scope>
    <source>
        <strain evidence="3">CHUV0807</strain>
    </source>
</reference>
<gene>
    <name evidence="2" type="ORF">CHUV0807_0999</name>
</gene>
<dbReference type="Proteomes" id="UP000190837">
    <property type="component" value="Unassembled WGS sequence"/>
</dbReference>